<evidence type="ECO:0000256" key="1">
    <source>
        <dbReference type="ARBA" id="ARBA00007730"/>
    </source>
</evidence>
<evidence type="ECO:0000313" key="5">
    <source>
        <dbReference type="Ensembl" id="ENSMMDP00005020196.1"/>
    </source>
</evidence>
<evidence type="ECO:0000256" key="2">
    <source>
        <dbReference type="ARBA" id="ARBA00022964"/>
    </source>
</evidence>
<dbReference type="AlphaFoldDB" id="A0A667YG36"/>
<dbReference type="Pfam" id="PF05118">
    <property type="entry name" value="Asp_Arg_Hydrox"/>
    <property type="match status" value="1"/>
</dbReference>
<evidence type="ECO:0000259" key="4">
    <source>
        <dbReference type="Pfam" id="PF05118"/>
    </source>
</evidence>
<feature type="domain" description="Aspartyl/asparaginy/proline hydroxylase" evidence="4">
    <location>
        <begin position="185"/>
        <end position="340"/>
    </location>
</feature>
<gene>
    <name evidence="5" type="primary">asphd1</name>
</gene>
<dbReference type="SUPFAM" id="SSF51197">
    <property type="entry name" value="Clavaminate synthase-like"/>
    <property type="match status" value="1"/>
</dbReference>
<dbReference type="OrthoDB" id="438431at2759"/>
<dbReference type="Gene3D" id="2.60.120.330">
    <property type="entry name" value="B-lactam Antibiotic, Isopenicillin N Synthase, Chain"/>
    <property type="match status" value="1"/>
</dbReference>
<sequence>MHWSMNPLPLPSYTELGVHPLSGLLWTLLLLFLWHCYRIGSDLPTPGRTHPGKLKSGLRRTKLSRGAGSEYRSKLSRADKVTPCIPMETGEDEEQERGYLSPVLSHALFPAQASAEGKKLYAALKEYAKRYSWVGMGRIHKGLREQVRLNNLSTIQKPHLFFLPDVPSVPFFPRDAHRHDIDVLEANYPAILAEFQAVYQRGIDPKLGWTCQGPKGQAVFPLYSAGVCVAGNCRSCPCTYRTLLSLRTFISSNSLGAAGFWLLGPGATLGGSYGRTNTRLRCHLGLQTPPHCELVVGGEPQCWSEGHCLLIDDSFLHTISHKGPPEDGPRVIFSVDLWHPNVAAAERQALDFIFSPDL</sequence>
<accession>A0A667YG36</accession>
<organism evidence="5 6">
    <name type="scientific">Myripristis murdjan</name>
    <name type="common">pinecone soldierfish</name>
    <dbReference type="NCBI Taxonomy" id="586833"/>
    <lineage>
        <taxon>Eukaryota</taxon>
        <taxon>Metazoa</taxon>
        <taxon>Chordata</taxon>
        <taxon>Craniata</taxon>
        <taxon>Vertebrata</taxon>
        <taxon>Euteleostomi</taxon>
        <taxon>Actinopterygii</taxon>
        <taxon>Neopterygii</taxon>
        <taxon>Teleostei</taxon>
        <taxon>Neoteleostei</taxon>
        <taxon>Acanthomorphata</taxon>
        <taxon>Holocentriformes</taxon>
        <taxon>Holocentridae</taxon>
        <taxon>Myripristis</taxon>
    </lineage>
</organism>
<dbReference type="Ensembl" id="ENSMMDT00005020672.1">
    <property type="protein sequence ID" value="ENSMMDP00005020196.1"/>
    <property type="gene ID" value="ENSMMDG00005009950.1"/>
</dbReference>
<dbReference type="InterPro" id="IPR007803">
    <property type="entry name" value="Asp/Arg/Pro-Hydrxlase"/>
</dbReference>
<dbReference type="InParanoid" id="A0A667YG36"/>
<keyword evidence="2" id="KW-0223">Dioxygenase</keyword>
<keyword evidence="6" id="KW-1185">Reference proteome</keyword>
<reference evidence="5" key="3">
    <citation type="submission" date="2025-09" db="UniProtKB">
        <authorList>
            <consortium name="Ensembl"/>
        </authorList>
    </citation>
    <scope>IDENTIFICATION</scope>
</reference>
<dbReference type="InterPro" id="IPR051821">
    <property type="entry name" value="Asp/Asn_beta-hydroxylase"/>
</dbReference>
<dbReference type="InterPro" id="IPR027443">
    <property type="entry name" value="IPNS-like_sf"/>
</dbReference>
<dbReference type="GO" id="GO:0016020">
    <property type="term" value="C:membrane"/>
    <property type="evidence" value="ECO:0007669"/>
    <property type="project" value="TreeGrafter"/>
</dbReference>
<dbReference type="PANTHER" id="PTHR46332:SF4">
    <property type="entry name" value="ASPARTATE BETA-HYDROXYLASE DOMAIN-CONTAINING 1"/>
    <property type="match status" value="1"/>
</dbReference>
<dbReference type="GeneTree" id="ENSGT00940000159252"/>
<dbReference type="FunCoup" id="A0A667YG36">
    <property type="interactions" value="1"/>
</dbReference>
<dbReference type="PANTHER" id="PTHR46332">
    <property type="entry name" value="ASPARTATE BETA-HYDROXYLASE DOMAIN-CONTAINING PROTEIN 2"/>
    <property type="match status" value="1"/>
</dbReference>
<reference evidence="5" key="2">
    <citation type="submission" date="2025-08" db="UniProtKB">
        <authorList>
            <consortium name="Ensembl"/>
        </authorList>
    </citation>
    <scope>IDENTIFICATION</scope>
</reference>
<reference evidence="5" key="1">
    <citation type="submission" date="2019-06" db="EMBL/GenBank/DDBJ databases">
        <authorList>
            <consortium name="Wellcome Sanger Institute Data Sharing"/>
        </authorList>
    </citation>
    <scope>NUCLEOTIDE SEQUENCE [LARGE SCALE GENOMIC DNA]</scope>
</reference>
<dbReference type="GO" id="GO:0051213">
    <property type="term" value="F:dioxygenase activity"/>
    <property type="evidence" value="ECO:0007669"/>
    <property type="project" value="UniProtKB-KW"/>
</dbReference>
<proteinExistence type="inferred from homology"/>
<keyword evidence="3" id="KW-0560">Oxidoreductase</keyword>
<name>A0A667YG36_9TELE</name>
<comment type="similarity">
    <text evidence="1">Belongs to the aspartyl/asparaginyl beta-hydroxylase family.</text>
</comment>
<protein>
    <submittedName>
        <fullName evidence="5">Aspartate beta-hydroxylase domain-containing protein 2-like</fullName>
    </submittedName>
</protein>
<evidence type="ECO:0000256" key="3">
    <source>
        <dbReference type="ARBA" id="ARBA00023002"/>
    </source>
</evidence>
<evidence type="ECO:0000313" key="6">
    <source>
        <dbReference type="Proteomes" id="UP000472263"/>
    </source>
</evidence>
<dbReference type="Proteomes" id="UP000472263">
    <property type="component" value="Chromosome 8"/>
</dbReference>